<keyword evidence="3" id="KW-1185">Reference proteome</keyword>
<dbReference type="Proteomes" id="UP001231924">
    <property type="component" value="Unassembled WGS sequence"/>
</dbReference>
<evidence type="ECO:0000313" key="2">
    <source>
        <dbReference type="EMBL" id="MDL5158935.1"/>
    </source>
</evidence>
<organism evidence="2 3">
    <name type="scientific">Actinomycetospora termitidis</name>
    <dbReference type="NCBI Taxonomy" id="3053470"/>
    <lineage>
        <taxon>Bacteria</taxon>
        <taxon>Bacillati</taxon>
        <taxon>Actinomycetota</taxon>
        <taxon>Actinomycetes</taxon>
        <taxon>Pseudonocardiales</taxon>
        <taxon>Pseudonocardiaceae</taxon>
        <taxon>Actinomycetospora</taxon>
    </lineage>
</organism>
<protein>
    <submittedName>
        <fullName evidence="2">Uncharacterized protein</fullName>
    </submittedName>
</protein>
<dbReference type="EMBL" id="JASVWF010000006">
    <property type="protein sequence ID" value="MDL5158935.1"/>
    <property type="molecule type" value="Genomic_DNA"/>
</dbReference>
<reference evidence="2 3" key="1">
    <citation type="submission" date="2023-06" db="EMBL/GenBank/DDBJ databases">
        <title>Actinomycetospora Odt1-22.</title>
        <authorList>
            <person name="Supong K."/>
        </authorList>
    </citation>
    <scope>NUCLEOTIDE SEQUENCE [LARGE SCALE GENOMIC DNA]</scope>
    <source>
        <strain evidence="2 3">Odt1-22</strain>
    </source>
</reference>
<comment type="caution">
    <text evidence="2">The sequence shown here is derived from an EMBL/GenBank/DDBJ whole genome shotgun (WGS) entry which is preliminary data.</text>
</comment>
<feature type="compositionally biased region" description="Basic and acidic residues" evidence="1">
    <location>
        <begin position="100"/>
        <end position="110"/>
    </location>
</feature>
<evidence type="ECO:0000313" key="3">
    <source>
        <dbReference type="Proteomes" id="UP001231924"/>
    </source>
</evidence>
<name>A0ABT7ME41_9PSEU</name>
<dbReference type="RefSeq" id="WP_286055497.1">
    <property type="nucleotide sequence ID" value="NZ_JASVWF010000006.1"/>
</dbReference>
<feature type="compositionally biased region" description="Acidic residues" evidence="1">
    <location>
        <begin position="39"/>
        <end position="53"/>
    </location>
</feature>
<feature type="region of interest" description="Disordered" evidence="1">
    <location>
        <begin position="93"/>
        <end position="115"/>
    </location>
</feature>
<accession>A0ABT7ME41</accession>
<sequence>MCDHSAREGPAPWNGRPGRIDGGDRRPGVGPGAGHGQPDDEPEEEEEGDDPSESGDLHEQLHLTSPGSNAAVAACSVVSSRCVALRRIAEKSRSVGSELDTDRTAQREEEMAPPTPDPVLVLLAEWANARGLSREAVSRELGVARATVAGWFLGLEAQSEGRAPSRSAREFRFTAQRPAVQERVAELLDRNSSTLRALSLGAPQTGITNDDEPVARETLDAAGVFLREVTAHALARPSSLTSTSTQRHRIAELVESLDDVAATTVIGVARGAVSAEPYAYQILVHALPLANGDEEEQRRSVRAQVDALLVRESVSCKWEHGGLQPDADLRSRGVRLVVVGTLICPALSGSRLPRRSSLVTSRGEAALARDPRVGLVVTNPYGGSAPIAGLLARALGAGHLRADEVVRAVGRSQAVGRLDERGPFLSATATRDAAFTLQLILQLLMGGNAPGAWWLSLEAALLDEVALRRTVETTEAVVVVTRLGPRWRRMAAWRLAAAELNSARRPSRTTGVPASSDDIVDLEAGRELGVTERRVLKAQQVEARSELLKLEAWEASLERLIDARTSRELPTIEVTVDHVPTTWAVYSFEDGAVRPLTGDERFDGTLHAAADDVDSMVDVWVDATREVLDRLAVLSGWDSRLDLLEDNTADSWTWALRDDR</sequence>
<proteinExistence type="predicted"/>
<feature type="compositionally biased region" description="Basic and acidic residues" evidence="1">
    <location>
        <begin position="18"/>
        <end position="27"/>
    </location>
</feature>
<feature type="region of interest" description="Disordered" evidence="1">
    <location>
        <begin position="1"/>
        <end position="62"/>
    </location>
</feature>
<gene>
    <name evidence="2" type="ORF">QRT03_23405</name>
</gene>
<evidence type="ECO:0000256" key="1">
    <source>
        <dbReference type="SAM" id="MobiDB-lite"/>
    </source>
</evidence>